<feature type="domain" description="HTH araC/xylS-type" evidence="4">
    <location>
        <begin position="14"/>
        <end position="119"/>
    </location>
</feature>
<organism evidence="5 6">
    <name type="scientific">Candidatus Phocaeicola faecigallinarum</name>
    <dbReference type="NCBI Taxonomy" id="2838732"/>
    <lineage>
        <taxon>Bacteria</taxon>
        <taxon>Pseudomonadati</taxon>
        <taxon>Bacteroidota</taxon>
        <taxon>Bacteroidia</taxon>
        <taxon>Bacteroidales</taxon>
        <taxon>Bacteroidaceae</taxon>
        <taxon>Phocaeicola</taxon>
    </lineage>
</organism>
<sequence length="123" mass="14466">MSDMKNIRKAKDSEKIRLLVDEWIKKKEYLKNDIGVEKLGKELGINRTYISNYINDTYNYNFNTWIHQMRIADAKQIIIDNPGITMGQIAVMTGYTDQAHFSKIFKFITGISPMKWRKSNIEK</sequence>
<evidence type="ECO:0000259" key="4">
    <source>
        <dbReference type="PROSITE" id="PS01124"/>
    </source>
</evidence>
<dbReference type="SUPFAM" id="SSF47413">
    <property type="entry name" value="lambda repressor-like DNA-binding domains"/>
    <property type="match status" value="1"/>
</dbReference>
<keyword evidence="1" id="KW-0805">Transcription regulation</keyword>
<dbReference type="SMART" id="SM00342">
    <property type="entry name" value="HTH_ARAC"/>
    <property type="match status" value="1"/>
</dbReference>
<dbReference type="InterPro" id="IPR018060">
    <property type="entry name" value="HTH_AraC"/>
</dbReference>
<evidence type="ECO:0000313" key="6">
    <source>
        <dbReference type="Proteomes" id="UP000783796"/>
    </source>
</evidence>
<dbReference type="Proteomes" id="UP000783796">
    <property type="component" value="Unassembled WGS sequence"/>
</dbReference>
<evidence type="ECO:0000256" key="1">
    <source>
        <dbReference type="ARBA" id="ARBA00023015"/>
    </source>
</evidence>
<keyword evidence="3" id="KW-0804">Transcription</keyword>
<protein>
    <submittedName>
        <fullName evidence="5">Helix-turn-helix domain-containing protein</fullName>
    </submittedName>
</protein>
<dbReference type="Gene3D" id="1.10.10.60">
    <property type="entry name" value="Homeodomain-like"/>
    <property type="match status" value="2"/>
</dbReference>
<dbReference type="Pfam" id="PF12833">
    <property type="entry name" value="HTH_18"/>
    <property type="match status" value="1"/>
</dbReference>
<gene>
    <name evidence="5" type="ORF">H9777_03840</name>
</gene>
<evidence type="ECO:0000256" key="2">
    <source>
        <dbReference type="ARBA" id="ARBA00023125"/>
    </source>
</evidence>
<comment type="caution">
    <text evidence="5">The sequence shown here is derived from an EMBL/GenBank/DDBJ whole genome shotgun (WGS) entry which is preliminary data.</text>
</comment>
<dbReference type="PANTHER" id="PTHR43280">
    <property type="entry name" value="ARAC-FAMILY TRANSCRIPTIONAL REGULATOR"/>
    <property type="match status" value="1"/>
</dbReference>
<dbReference type="InterPro" id="IPR018062">
    <property type="entry name" value="HTH_AraC-typ_CS"/>
</dbReference>
<name>A0A948WW87_9BACT</name>
<evidence type="ECO:0000313" key="5">
    <source>
        <dbReference type="EMBL" id="MBU3837450.1"/>
    </source>
</evidence>
<dbReference type="PROSITE" id="PS00041">
    <property type="entry name" value="HTH_ARAC_FAMILY_1"/>
    <property type="match status" value="1"/>
</dbReference>
<dbReference type="AlphaFoldDB" id="A0A948WW87"/>
<dbReference type="PANTHER" id="PTHR43280:SF2">
    <property type="entry name" value="HTH-TYPE TRANSCRIPTIONAL REGULATOR EXSA"/>
    <property type="match status" value="1"/>
</dbReference>
<accession>A0A948WW87</accession>
<dbReference type="PROSITE" id="PS01124">
    <property type="entry name" value="HTH_ARAC_FAMILY_2"/>
    <property type="match status" value="1"/>
</dbReference>
<proteinExistence type="predicted"/>
<dbReference type="EMBL" id="JAHLFW010000038">
    <property type="protein sequence ID" value="MBU3837450.1"/>
    <property type="molecule type" value="Genomic_DNA"/>
</dbReference>
<evidence type="ECO:0000256" key="3">
    <source>
        <dbReference type="ARBA" id="ARBA00023163"/>
    </source>
</evidence>
<keyword evidence="2" id="KW-0238">DNA-binding</keyword>
<dbReference type="GO" id="GO:0003700">
    <property type="term" value="F:DNA-binding transcription factor activity"/>
    <property type="evidence" value="ECO:0007669"/>
    <property type="project" value="InterPro"/>
</dbReference>
<dbReference type="GO" id="GO:0043565">
    <property type="term" value="F:sequence-specific DNA binding"/>
    <property type="evidence" value="ECO:0007669"/>
    <property type="project" value="InterPro"/>
</dbReference>
<dbReference type="InterPro" id="IPR010982">
    <property type="entry name" value="Lambda_DNA-bd_dom_sf"/>
</dbReference>
<dbReference type="SUPFAM" id="SSF46689">
    <property type="entry name" value="Homeodomain-like"/>
    <property type="match status" value="1"/>
</dbReference>
<reference evidence="5" key="1">
    <citation type="journal article" date="2021" name="PeerJ">
        <title>Extensive microbial diversity within the chicken gut microbiome revealed by metagenomics and culture.</title>
        <authorList>
            <person name="Gilroy R."/>
            <person name="Ravi A."/>
            <person name="Getino M."/>
            <person name="Pursley I."/>
            <person name="Horton D.L."/>
            <person name="Alikhan N.F."/>
            <person name="Baker D."/>
            <person name="Gharbi K."/>
            <person name="Hall N."/>
            <person name="Watson M."/>
            <person name="Adriaenssens E.M."/>
            <person name="Foster-Nyarko E."/>
            <person name="Jarju S."/>
            <person name="Secka A."/>
            <person name="Antonio M."/>
            <person name="Oren A."/>
            <person name="Chaudhuri R.R."/>
            <person name="La Ragione R."/>
            <person name="Hildebrand F."/>
            <person name="Pallen M.J."/>
        </authorList>
    </citation>
    <scope>NUCLEOTIDE SEQUENCE</scope>
    <source>
        <strain evidence="5">G4-2901</strain>
    </source>
</reference>
<dbReference type="InterPro" id="IPR009057">
    <property type="entry name" value="Homeodomain-like_sf"/>
</dbReference>
<reference evidence="5" key="2">
    <citation type="submission" date="2021-04" db="EMBL/GenBank/DDBJ databases">
        <authorList>
            <person name="Gilroy R."/>
        </authorList>
    </citation>
    <scope>NUCLEOTIDE SEQUENCE</scope>
    <source>
        <strain evidence="5">G4-2901</strain>
    </source>
</reference>